<dbReference type="Proteomes" id="UP001266305">
    <property type="component" value="Unassembled WGS sequence"/>
</dbReference>
<keyword evidence="2" id="KW-1185">Reference proteome</keyword>
<accession>A0ABQ9U1G5</accession>
<proteinExistence type="predicted"/>
<gene>
    <name evidence="1" type="ORF">P7K49_030168</name>
</gene>
<name>A0ABQ9U1G5_SAGOE</name>
<comment type="caution">
    <text evidence="1">The sequence shown here is derived from an EMBL/GenBank/DDBJ whole genome shotgun (WGS) entry which is preliminary data.</text>
</comment>
<evidence type="ECO:0000313" key="1">
    <source>
        <dbReference type="EMBL" id="KAK2090884.1"/>
    </source>
</evidence>
<organism evidence="1 2">
    <name type="scientific">Saguinus oedipus</name>
    <name type="common">Cotton-top tamarin</name>
    <name type="synonym">Oedipomidas oedipus</name>
    <dbReference type="NCBI Taxonomy" id="9490"/>
    <lineage>
        <taxon>Eukaryota</taxon>
        <taxon>Metazoa</taxon>
        <taxon>Chordata</taxon>
        <taxon>Craniata</taxon>
        <taxon>Vertebrata</taxon>
        <taxon>Euteleostomi</taxon>
        <taxon>Mammalia</taxon>
        <taxon>Eutheria</taxon>
        <taxon>Euarchontoglires</taxon>
        <taxon>Primates</taxon>
        <taxon>Haplorrhini</taxon>
        <taxon>Platyrrhini</taxon>
        <taxon>Cebidae</taxon>
        <taxon>Callitrichinae</taxon>
        <taxon>Saguinus</taxon>
    </lineage>
</organism>
<protein>
    <submittedName>
        <fullName evidence="1">Uncharacterized protein</fullName>
    </submittedName>
</protein>
<sequence>MPSIHFQSADQIYVYGHSSIDGIATKVNELERKAVRRKKAIGNKQPLFQSSRIEDEASKKL</sequence>
<dbReference type="EMBL" id="JASSZA010000016">
    <property type="protein sequence ID" value="KAK2090884.1"/>
    <property type="molecule type" value="Genomic_DNA"/>
</dbReference>
<reference evidence="1 2" key="1">
    <citation type="submission" date="2023-05" db="EMBL/GenBank/DDBJ databases">
        <title>B98-5 Cell Line De Novo Hybrid Assembly: An Optical Mapping Approach.</title>
        <authorList>
            <person name="Kananen K."/>
            <person name="Auerbach J.A."/>
            <person name="Kautto E."/>
            <person name="Blachly J.S."/>
        </authorList>
    </citation>
    <scope>NUCLEOTIDE SEQUENCE [LARGE SCALE GENOMIC DNA]</scope>
    <source>
        <strain evidence="1">B95-8</strain>
        <tissue evidence="1">Cell line</tissue>
    </source>
</reference>
<evidence type="ECO:0000313" key="2">
    <source>
        <dbReference type="Proteomes" id="UP001266305"/>
    </source>
</evidence>